<dbReference type="Pfam" id="PF00561">
    <property type="entry name" value="Abhydrolase_1"/>
    <property type="match status" value="1"/>
</dbReference>
<evidence type="ECO:0000259" key="3">
    <source>
        <dbReference type="Pfam" id="PF00561"/>
    </source>
</evidence>
<dbReference type="KEGG" id="amaq:GO499_19045"/>
<evidence type="ECO:0000256" key="1">
    <source>
        <dbReference type="ARBA" id="ARBA00022801"/>
    </source>
</evidence>
<evidence type="ECO:0000256" key="2">
    <source>
        <dbReference type="SAM" id="MobiDB-lite"/>
    </source>
</evidence>
<dbReference type="InterPro" id="IPR029058">
    <property type="entry name" value="AB_hydrolase_fold"/>
</dbReference>
<dbReference type="PANTHER" id="PTHR43798:SF31">
    <property type="entry name" value="AB HYDROLASE SUPERFAMILY PROTEIN YCLE"/>
    <property type="match status" value="1"/>
</dbReference>
<feature type="domain" description="AB hydrolase-1" evidence="3">
    <location>
        <begin position="29"/>
        <end position="263"/>
    </location>
</feature>
<name>A0A6P1T768_9RHOB</name>
<protein>
    <submittedName>
        <fullName evidence="4">Alpha/beta fold hydrolase</fullName>
    </submittedName>
</protein>
<dbReference type="SUPFAM" id="SSF53474">
    <property type="entry name" value="alpha/beta-Hydrolases"/>
    <property type="match status" value="1"/>
</dbReference>
<keyword evidence="1 4" id="KW-0378">Hydrolase</keyword>
<reference evidence="4 5" key="1">
    <citation type="submission" date="2019-12" db="EMBL/GenBank/DDBJ databases">
        <title>Complete genome sequence of Algicella marina strain 9Alg 56(T) isolated from the red alga Tichocarpus crinitus.</title>
        <authorList>
            <person name="Kim S.-G."/>
            <person name="Nedashkovskaya O.I."/>
        </authorList>
    </citation>
    <scope>NUCLEOTIDE SEQUENCE [LARGE SCALE GENOMIC DNA]</scope>
    <source>
        <strain evidence="4 5">9Alg 56</strain>
    </source>
</reference>
<organism evidence="4 5">
    <name type="scientific">Algicella marina</name>
    <dbReference type="NCBI Taxonomy" id="2683284"/>
    <lineage>
        <taxon>Bacteria</taxon>
        <taxon>Pseudomonadati</taxon>
        <taxon>Pseudomonadota</taxon>
        <taxon>Alphaproteobacteria</taxon>
        <taxon>Rhodobacterales</taxon>
        <taxon>Paracoccaceae</taxon>
        <taxon>Algicella</taxon>
    </lineage>
</organism>
<dbReference type="InterPro" id="IPR000073">
    <property type="entry name" value="AB_hydrolase_1"/>
</dbReference>
<feature type="region of interest" description="Disordered" evidence="2">
    <location>
        <begin position="1"/>
        <end position="20"/>
    </location>
</feature>
<accession>A0A6P1T768</accession>
<dbReference type="EMBL" id="CP046620">
    <property type="protein sequence ID" value="QHQ37129.1"/>
    <property type="molecule type" value="Genomic_DNA"/>
</dbReference>
<keyword evidence="5" id="KW-1185">Reference proteome</keyword>
<evidence type="ECO:0000313" key="5">
    <source>
        <dbReference type="Proteomes" id="UP000464495"/>
    </source>
</evidence>
<sequence>MDMTRHHRIHSADGTGLSVVDTGPQDGAPILLVHGWAQSHACWQRQLESPLATTHRLVALDLRGHGTSDAPETEQAYAGSEGWAADLHAILTTLSFDRPVLVGWSYGARVIAEYLDVHGDAAIAGVVLAGGIAATGAAREPWMLGPASPALNRDLYTDDPTRRLQATLAFQEACTATPLPRAQIAAFTAEAMRVSGLTRRAMFAADRDLRPIYARLGRPVLIIHGEKDAVVAPATGAALAAAIPQATYLPMQGAGHAPFLDAPERFNEALAEFTATARAAAPAPEPR</sequence>
<dbReference type="Gene3D" id="3.40.50.1820">
    <property type="entry name" value="alpha/beta hydrolase"/>
    <property type="match status" value="1"/>
</dbReference>
<dbReference type="InterPro" id="IPR000639">
    <property type="entry name" value="Epox_hydrolase-like"/>
</dbReference>
<dbReference type="PANTHER" id="PTHR43798">
    <property type="entry name" value="MONOACYLGLYCEROL LIPASE"/>
    <property type="match status" value="1"/>
</dbReference>
<evidence type="ECO:0000313" key="4">
    <source>
        <dbReference type="EMBL" id="QHQ37129.1"/>
    </source>
</evidence>
<dbReference type="GO" id="GO:0016020">
    <property type="term" value="C:membrane"/>
    <property type="evidence" value="ECO:0007669"/>
    <property type="project" value="TreeGrafter"/>
</dbReference>
<dbReference type="GO" id="GO:0016787">
    <property type="term" value="F:hydrolase activity"/>
    <property type="evidence" value="ECO:0007669"/>
    <property type="project" value="UniProtKB-KW"/>
</dbReference>
<dbReference type="Proteomes" id="UP000464495">
    <property type="component" value="Chromosome"/>
</dbReference>
<dbReference type="AlphaFoldDB" id="A0A6P1T768"/>
<proteinExistence type="predicted"/>
<dbReference type="InterPro" id="IPR050266">
    <property type="entry name" value="AB_hydrolase_sf"/>
</dbReference>
<dbReference type="PRINTS" id="PR00111">
    <property type="entry name" value="ABHYDROLASE"/>
</dbReference>
<gene>
    <name evidence="4" type="ORF">GO499_19045</name>
</gene>
<dbReference type="PRINTS" id="PR00412">
    <property type="entry name" value="EPOXHYDRLASE"/>
</dbReference>